<name>A0A1J0R726_9TRYP</name>
<dbReference type="VEuPathDB" id="TriTrypDB:Tb427_000465900"/>
<dbReference type="EMBL" id="KX699721">
    <property type="protein sequence ID" value="APD73677.1"/>
    <property type="molecule type" value="Genomic_DNA"/>
</dbReference>
<dbReference type="AlphaFoldDB" id="A0A1J0R726"/>
<feature type="chain" id="PRO_5012836927" evidence="1">
    <location>
        <begin position="18"/>
        <end position="328"/>
    </location>
</feature>
<keyword evidence="1" id="KW-0732">Signal</keyword>
<sequence length="328" mass="34382">MLTKLGLIFLAVQTATPSATNKNCTDAGQDMTYIGQVTKGLLVKLKTEPTGEDIIVKLQLFTAATTDRRKAAAAVAAANAMSRCRRRATTSVTEAASTVGGQLAGLSFHFGRHTALAALKNANIKAAVRQTFGSSAKILGIQLGAGAATGLETSKCTPTEYATHGGNPTADEKHGKQHLRMSVVATKAARNANDAGQAQACATDGNCASAGDPDGIQIQAGPLYTTTEAQHHSEAPSDGNEKLTIYVSSDDQADQLRQLDSETRTQPTEAGATKIDCRPWEAIGDEELLKDVTAITNEGRRPATIDAESIRAAKQAVKDLFGGSESEW</sequence>
<feature type="signal peptide" evidence="1">
    <location>
        <begin position="1"/>
        <end position="17"/>
    </location>
</feature>
<protein>
    <submittedName>
        <fullName evidence="2">Variant surface glycoprotein 1125.1481</fullName>
    </submittedName>
</protein>
<reference evidence="2" key="1">
    <citation type="submission" date="2016-08" db="EMBL/GenBank/DDBJ databases">
        <title>VSG repertoire of Trypanosoma brucei EATRO 1125.</title>
        <authorList>
            <person name="Cross G.A."/>
        </authorList>
    </citation>
    <scope>NUCLEOTIDE SEQUENCE</scope>
    <source>
        <strain evidence="2">EATRO 1125</strain>
    </source>
</reference>
<evidence type="ECO:0000256" key="1">
    <source>
        <dbReference type="SAM" id="SignalP"/>
    </source>
</evidence>
<evidence type="ECO:0000313" key="2">
    <source>
        <dbReference type="EMBL" id="APD73677.1"/>
    </source>
</evidence>
<proteinExistence type="predicted"/>
<accession>A0A1J0R726</accession>
<organism evidence="2">
    <name type="scientific">Trypanosoma brucei</name>
    <dbReference type="NCBI Taxonomy" id="5691"/>
    <lineage>
        <taxon>Eukaryota</taxon>
        <taxon>Discoba</taxon>
        <taxon>Euglenozoa</taxon>
        <taxon>Kinetoplastea</taxon>
        <taxon>Metakinetoplastina</taxon>
        <taxon>Trypanosomatida</taxon>
        <taxon>Trypanosomatidae</taxon>
        <taxon>Trypanosoma</taxon>
    </lineage>
</organism>